<keyword evidence="2" id="KW-1185">Reference proteome</keyword>
<dbReference type="SUPFAM" id="SSF53067">
    <property type="entry name" value="Actin-like ATPase domain"/>
    <property type="match status" value="2"/>
</dbReference>
<dbReference type="GeneID" id="93579380"/>
<dbReference type="Proteomes" id="UP000184499">
    <property type="component" value="Unassembled WGS sequence"/>
</dbReference>
<dbReference type="OrthoDB" id="2963168at2759"/>
<dbReference type="InterPro" id="IPR043129">
    <property type="entry name" value="ATPase_NBD"/>
</dbReference>
<evidence type="ECO:0000313" key="2">
    <source>
        <dbReference type="Proteomes" id="UP000184499"/>
    </source>
</evidence>
<dbReference type="CDD" id="cd10170">
    <property type="entry name" value="ASKHA_NBD_HSP70"/>
    <property type="match status" value="1"/>
</dbReference>
<dbReference type="Gene3D" id="3.30.420.40">
    <property type="match status" value="1"/>
</dbReference>
<dbReference type="OMA" id="FHREGAM"/>
<sequence length="578" mass="65026">MNQYTQTIVVGLDVGMTFTGVVVGRHSPGQRVQFEIVSAWPGQTSLKVPSTISYPEDSEPLWGFQAHAYSPTYAWFKPLLDPTTPYDDFQEIVSYAKFAELRLVTLAPGKGPGAMIGDYLRQVYRFVLNYLGLVNANPHEIRFQFCFSTPVIWEENAQLAMRRAICEAGFGNAFPGHVKLSSESEASATYFLDREGSALKAGDVFCLCDLGGYTIDSATYRVFSREPALRLTQITKSCGLRCGAIKVVVGFFDLMIDRFKGDFERVFRQEDGLTSQFMQDFTQIKERFNGSNVVHRLRLDLGAVDSKFYDSQKMEILLSLADLQHIFQPVISQSLDLMSRQLNEADQECRLRGEGRTTHLVITGGFANSPYAKAHYEDFAAKRGVQLVIPENPAIATAYGSAISGIYDVTYTQKKCARTYGLQHDDLMLTKKRDKERGMSERIKERSNGVIAPITWLFRKGNMYEESFNYTRRFELLHSSDQALIKTITVYSADRKTPPTSCEKADKSKLTPIDYVNLNLSPIPLDGHPHLTDAEGKTYYQIYVDVTAILCLKKGELNIECRVNGVLCGDCQTFPVWS</sequence>
<proteinExistence type="predicted"/>
<dbReference type="PANTHER" id="PTHR14187:SF81">
    <property type="entry name" value="HSP70 FAMILY PROTEIN (AFU_ORTHOLOGUE AFUA_4G14040)"/>
    <property type="match status" value="1"/>
</dbReference>
<dbReference type="STRING" id="767769.A0A1L9UQN9"/>
<organism evidence="1 2">
    <name type="scientific">Aspergillus brasiliensis (strain CBS 101740 / IMI 381727 / IBT 21946)</name>
    <dbReference type="NCBI Taxonomy" id="767769"/>
    <lineage>
        <taxon>Eukaryota</taxon>
        <taxon>Fungi</taxon>
        <taxon>Dikarya</taxon>
        <taxon>Ascomycota</taxon>
        <taxon>Pezizomycotina</taxon>
        <taxon>Eurotiomycetes</taxon>
        <taxon>Eurotiomycetidae</taxon>
        <taxon>Eurotiales</taxon>
        <taxon>Aspergillaceae</taxon>
        <taxon>Aspergillus</taxon>
        <taxon>Aspergillus subgen. Circumdati</taxon>
    </lineage>
</organism>
<gene>
    <name evidence="1" type="ORF">ASPBRDRAFT_523627</name>
</gene>
<name>A0A1L9UQN9_ASPBC</name>
<dbReference type="VEuPathDB" id="FungiDB:ASPBRDRAFT_523627"/>
<dbReference type="EMBL" id="KV878682">
    <property type="protein sequence ID" value="OJJ73942.1"/>
    <property type="molecule type" value="Genomic_DNA"/>
</dbReference>
<protein>
    <submittedName>
        <fullName evidence="1">Uncharacterized protein</fullName>
    </submittedName>
</protein>
<dbReference type="RefSeq" id="XP_067481190.1">
    <property type="nucleotide sequence ID" value="XM_067626892.1"/>
</dbReference>
<accession>A0A1L9UQN9</accession>
<evidence type="ECO:0000313" key="1">
    <source>
        <dbReference type="EMBL" id="OJJ73942.1"/>
    </source>
</evidence>
<dbReference type="PANTHER" id="PTHR14187">
    <property type="entry name" value="ALPHA KINASE/ELONGATION FACTOR 2 KINASE"/>
    <property type="match status" value="1"/>
</dbReference>
<reference evidence="2" key="1">
    <citation type="journal article" date="2017" name="Genome Biol.">
        <title>Comparative genomics reveals high biological diversity and specific adaptations in the industrially and medically important fungal genus Aspergillus.</title>
        <authorList>
            <person name="de Vries R.P."/>
            <person name="Riley R."/>
            <person name="Wiebenga A."/>
            <person name="Aguilar-Osorio G."/>
            <person name="Amillis S."/>
            <person name="Uchima C.A."/>
            <person name="Anderluh G."/>
            <person name="Asadollahi M."/>
            <person name="Askin M."/>
            <person name="Barry K."/>
            <person name="Battaglia E."/>
            <person name="Bayram O."/>
            <person name="Benocci T."/>
            <person name="Braus-Stromeyer S.A."/>
            <person name="Caldana C."/>
            <person name="Canovas D."/>
            <person name="Cerqueira G.C."/>
            <person name="Chen F."/>
            <person name="Chen W."/>
            <person name="Choi C."/>
            <person name="Clum A."/>
            <person name="Dos Santos R.A."/>
            <person name="Damasio A.R."/>
            <person name="Diallinas G."/>
            <person name="Emri T."/>
            <person name="Fekete E."/>
            <person name="Flipphi M."/>
            <person name="Freyberg S."/>
            <person name="Gallo A."/>
            <person name="Gournas C."/>
            <person name="Habgood R."/>
            <person name="Hainaut M."/>
            <person name="Harispe M.L."/>
            <person name="Henrissat B."/>
            <person name="Hilden K.S."/>
            <person name="Hope R."/>
            <person name="Hossain A."/>
            <person name="Karabika E."/>
            <person name="Karaffa L."/>
            <person name="Karanyi Z."/>
            <person name="Krasevec N."/>
            <person name="Kuo A."/>
            <person name="Kusch H."/>
            <person name="LaButti K."/>
            <person name="Lagendijk E.L."/>
            <person name="Lapidus A."/>
            <person name="Levasseur A."/>
            <person name="Lindquist E."/>
            <person name="Lipzen A."/>
            <person name="Logrieco A.F."/>
            <person name="MacCabe A."/>
            <person name="Maekelae M.R."/>
            <person name="Malavazi I."/>
            <person name="Melin P."/>
            <person name="Meyer V."/>
            <person name="Mielnichuk N."/>
            <person name="Miskei M."/>
            <person name="Molnar A.P."/>
            <person name="Mule G."/>
            <person name="Ngan C.Y."/>
            <person name="Orejas M."/>
            <person name="Orosz E."/>
            <person name="Ouedraogo J.P."/>
            <person name="Overkamp K.M."/>
            <person name="Park H.-S."/>
            <person name="Perrone G."/>
            <person name="Piumi F."/>
            <person name="Punt P.J."/>
            <person name="Ram A.F."/>
            <person name="Ramon A."/>
            <person name="Rauscher S."/>
            <person name="Record E."/>
            <person name="Riano-Pachon D.M."/>
            <person name="Robert V."/>
            <person name="Roehrig J."/>
            <person name="Ruller R."/>
            <person name="Salamov A."/>
            <person name="Salih N.S."/>
            <person name="Samson R.A."/>
            <person name="Sandor E."/>
            <person name="Sanguinetti M."/>
            <person name="Schuetze T."/>
            <person name="Sepcic K."/>
            <person name="Shelest E."/>
            <person name="Sherlock G."/>
            <person name="Sophianopoulou V."/>
            <person name="Squina F.M."/>
            <person name="Sun H."/>
            <person name="Susca A."/>
            <person name="Todd R.B."/>
            <person name="Tsang A."/>
            <person name="Unkles S.E."/>
            <person name="van de Wiele N."/>
            <person name="van Rossen-Uffink D."/>
            <person name="Oliveira J.V."/>
            <person name="Vesth T.C."/>
            <person name="Visser J."/>
            <person name="Yu J.-H."/>
            <person name="Zhou M."/>
            <person name="Andersen M.R."/>
            <person name="Archer D.B."/>
            <person name="Baker S.E."/>
            <person name="Benoit I."/>
            <person name="Brakhage A.A."/>
            <person name="Braus G.H."/>
            <person name="Fischer R."/>
            <person name="Frisvad J.C."/>
            <person name="Goldman G.H."/>
            <person name="Houbraken J."/>
            <person name="Oakley B."/>
            <person name="Pocsi I."/>
            <person name="Scazzocchio C."/>
            <person name="Seiboth B."/>
            <person name="vanKuyk P.A."/>
            <person name="Wortman J."/>
            <person name="Dyer P.S."/>
            <person name="Grigoriev I.V."/>
        </authorList>
    </citation>
    <scope>NUCLEOTIDE SEQUENCE [LARGE SCALE GENOMIC DNA]</scope>
    <source>
        <strain evidence="2">CBS 101740 / IMI 381727 / IBT 21946</strain>
    </source>
</reference>
<dbReference type="AlphaFoldDB" id="A0A1L9UQN9"/>